<dbReference type="EMBL" id="LWDG02000882">
    <property type="protein sequence ID" value="KAE8261945.1"/>
    <property type="molecule type" value="Genomic_DNA"/>
</dbReference>
<sequence>MHFIRTAIVLAPLLALVAAAPAQNPAVAVRDEPTGGAAASSSSSSSSSAAAGSGSAAASSSSSASASAGGNGNNDDQPKNNPVPGGNTYFLNATNVAPDNSTATLNIGGNGTIAALGDFNAVSGVRWTTDTLEVGYKAQVASNSLGGGYTINKDGISVGAGIGLGDNKSTSFSLGVSTNGTVVASVTGTDLKCVVEGNKATCSNN</sequence>
<evidence type="ECO:0000313" key="4">
    <source>
        <dbReference type="Proteomes" id="UP000078113"/>
    </source>
</evidence>
<dbReference type="AlphaFoldDB" id="A0A8X7N0J4"/>
<feature type="chain" id="PRO_5036468104" description="Hyphally-regulated cell wall protein N-terminal domain-containing protein" evidence="2">
    <location>
        <begin position="20"/>
        <end position="205"/>
    </location>
</feature>
<evidence type="ECO:0008006" key="5">
    <source>
        <dbReference type="Google" id="ProtNLM"/>
    </source>
</evidence>
<dbReference type="Proteomes" id="UP000078113">
    <property type="component" value="Unassembled WGS sequence"/>
</dbReference>
<evidence type="ECO:0000256" key="1">
    <source>
        <dbReference type="SAM" id="MobiDB-lite"/>
    </source>
</evidence>
<reference evidence="3" key="1">
    <citation type="submission" date="2016-04" db="EMBL/GenBank/DDBJ databases">
        <authorList>
            <person name="Nguyen H.D."/>
            <person name="Samba Siva P."/>
            <person name="Cullis J."/>
            <person name="Levesque C.A."/>
            <person name="Hambleton S."/>
        </authorList>
    </citation>
    <scope>NUCLEOTIDE SEQUENCE</scope>
    <source>
        <strain evidence="3">DAOMC 236422</strain>
    </source>
</reference>
<evidence type="ECO:0000256" key="2">
    <source>
        <dbReference type="SAM" id="SignalP"/>
    </source>
</evidence>
<keyword evidence="2" id="KW-0732">Signal</keyword>
<keyword evidence="4" id="KW-1185">Reference proteome</keyword>
<feature type="region of interest" description="Disordered" evidence="1">
    <location>
        <begin position="31"/>
        <end position="92"/>
    </location>
</feature>
<protein>
    <recommendedName>
        <fullName evidence="5">Hyphally-regulated cell wall protein N-terminal domain-containing protein</fullName>
    </recommendedName>
</protein>
<organism evidence="3 4">
    <name type="scientific">Tilletia walkeri</name>
    <dbReference type="NCBI Taxonomy" id="117179"/>
    <lineage>
        <taxon>Eukaryota</taxon>
        <taxon>Fungi</taxon>
        <taxon>Dikarya</taxon>
        <taxon>Basidiomycota</taxon>
        <taxon>Ustilaginomycotina</taxon>
        <taxon>Exobasidiomycetes</taxon>
        <taxon>Tilletiales</taxon>
        <taxon>Tilletiaceae</taxon>
        <taxon>Tilletia</taxon>
    </lineage>
</organism>
<accession>A0A8X7N0J4</accession>
<reference evidence="3" key="2">
    <citation type="journal article" date="2019" name="IMA Fungus">
        <title>Genome sequencing and comparison of five Tilletia species to identify candidate genes for the detection of regulated species infecting wheat.</title>
        <authorList>
            <person name="Nguyen H.D.T."/>
            <person name="Sultana T."/>
            <person name="Kesanakurti P."/>
            <person name="Hambleton S."/>
        </authorList>
    </citation>
    <scope>NUCLEOTIDE SEQUENCE</scope>
    <source>
        <strain evidence="3">DAOMC 236422</strain>
    </source>
</reference>
<gene>
    <name evidence="3" type="ORF">A4X09_0g7569</name>
</gene>
<comment type="caution">
    <text evidence="3">The sequence shown here is derived from an EMBL/GenBank/DDBJ whole genome shotgun (WGS) entry which is preliminary data.</text>
</comment>
<feature type="signal peptide" evidence="2">
    <location>
        <begin position="1"/>
        <end position="19"/>
    </location>
</feature>
<name>A0A8X7N0J4_9BASI</name>
<feature type="compositionally biased region" description="Low complexity" evidence="1">
    <location>
        <begin position="35"/>
        <end position="68"/>
    </location>
</feature>
<evidence type="ECO:0000313" key="3">
    <source>
        <dbReference type="EMBL" id="KAE8261945.1"/>
    </source>
</evidence>
<proteinExistence type="predicted"/>